<dbReference type="GO" id="GO:0016255">
    <property type="term" value="P:attachment of GPI anchor to protein"/>
    <property type="evidence" value="ECO:0007669"/>
    <property type="project" value="InterPro"/>
</dbReference>
<evidence type="ECO:0008006" key="9">
    <source>
        <dbReference type="Google" id="ProtNLM"/>
    </source>
</evidence>
<keyword evidence="4 6" id="KW-0732">Signal</keyword>
<feature type="transmembrane region" description="Helical" evidence="5">
    <location>
        <begin position="321"/>
        <end position="340"/>
    </location>
</feature>
<dbReference type="Gene3D" id="3.40.50.1460">
    <property type="match status" value="1"/>
</dbReference>
<evidence type="ECO:0000313" key="8">
    <source>
        <dbReference type="Proteomes" id="UP001162131"/>
    </source>
</evidence>
<evidence type="ECO:0000256" key="4">
    <source>
        <dbReference type="ARBA" id="ARBA00022729"/>
    </source>
</evidence>
<comment type="pathway">
    <text evidence="1">Glycolipid biosynthesis; glycosylphosphatidylinositol-anchor biosynthesis.</text>
</comment>
<dbReference type="Pfam" id="PF01650">
    <property type="entry name" value="Peptidase_C13"/>
    <property type="match status" value="1"/>
</dbReference>
<dbReference type="PANTHER" id="PTHR48067">
    <property type="entry name" value="GPI-ANCHOR TRANSAMIDASE"/>
    <property type="match status" value="1"/>
</dbReference>
<keyword evidence="3" id="KW-0337">GPI-anchor biosynthesis</keyword>
<evidence type="ECO:0000256" key="6">
    <source>
        <dbReference type="SAM" id="SignalP"/>
    </source>
</evidence>
<evidence type="ECO:0000313" key="7">
    <source>
        <dbReference type="EMBL" id="CAG9311124.1"/>
    </source>
</evidence>
<keyword evidence="5" id="KW-1133">Transmembrane helix</keyword>
<name>A0AAU9IH57_9CILI</name>
<dbReference type="GO" id="GO:0003923">
    <property type="term" value="F:GPI-anchor transamidase activity"/>
    <property type="evidence" value="ECO:0007669"/>
    <property type="project" value="InterPro"/>
</dbReference>
<feature type="chain" id="PRO_5043695298" description="GPI-anchor transamidase" evidence="6">
    <location>
        <begin position="20"/>
        <end position="341"/>
    </location>
</feature>
<dbReference type="InterPro" id="IPR028361">
    <property type="entry name" value="GPI_transamidase"/>
</dbReference>
<dbReference type="EMBL" id="CAJZBQ010000004">
    <property type="protein sequence ID" value="CAG9311124.1"/>
    <property type="molecule type" value="Genomic_DNA"/>
</dbReference>
<reference evidence="7" key="1">
    <citation type="submission" date="2021-09" db="EMBL/GenBank/DDBJ databases">
        <authorList>
            <consortium name="AG Swart"/>
            <person name="Singh M."/>
            <person name="Singh A."/>
            <person name="Seah K."/>
            <person name="Emmerich C."/>
        </authorList>
    </citation>
    <scope>NUCLEOTIDE SEQUENCE</scope>
    <source>
        <strain evidence="7">ATCC30299</strain>
    </source>
</reference>
<gene>
    <name evidence="7" type="ORF">BSTOLATCC_MIC3418</name>
</gene>
<dbReference type="GO" id="GO:0042765">
    <property type="term" value="C:GPI-anchor transamidase complex"/>
    <property type="evidence" value="ECO:0007669"/>
    <property type="project" value="InterPro"/>
</dbReference>
<organism evidence="7 8">
    <name type="scientific">Blepharisma stoltei</name>
    <dbReference type="NCBI Taxonomy" id="1481888"/>
    <lineage>
        <taxon>Eukaryota</taxon>
        <taxon>Sar</taxon>
        <taxon>Alveolata</taxon>
        <taxon>Ciliophora</taxon>
        <taxon>Postciliodesmatophora</taxon>
        <taxon>Heterotrichea</taxon>
        <taxon>Heterotrichida</taxon>
        <taxon>Blepharismidae</taxon>
        <taxon>Blepharisma</taxon>
    </lineage>
</organism>
<evidence type="ECO:0000256" key="3">
    <source>
        <dbReference type="ARBA" id="ARBA00022502"/>
    </source>
</evidence>
<dbReference type="PRINTS" id="PR00776">
    <property type="entry name" value="HEMOGLOBNASE"/>
</dbReference>
<evidence type="ECO:0000256" key="1">
    <source>
        <dbReference type="ARBA" id="ARBA00004687"/>
    </source>
</evidence>
<evidence type="ECO:0000256" key="2">
    <source>
        <dbReference type="ARBA" id="ARBA00009941"/>
    </source>
</evidence>
<dbReference type="Proteomes" id="UP001162131">
    <property type="component" value="Unassembled WGS sequence"/>
</dbReference>
<comment type="caution">
    <text evidence="7">The sequence shown here is derived from an EMBL/GenBank/DDBJ whole genome shotgun (WGS) entry which is preliminary data.</text>
</comment>
<protein>
    <recommendedName>
        <fullName evidence="9">GPI-anchor transamidase</fullName>
    </recommendedName>
</protein>
<feature type="signal peptide" evidence="6">
    <location>
        <begin position="1"/>
        <end position="19"/>
    </location>
</feature>
<sequence length="341" mass="39189">MIYLLLFLNFFVSATDNWAIILNSSKFYFNYRHTVNALLIYQMIKRYGIQDDHIIFMLPENVACHPRNSYPGRMYDGKHQEDIYAGNIEVDYRGQDLTPESIVRVLTGRHDPSTPISKRLRSGPNSKVFFFMNGHGGDSFLKIQDTMVLRNVDLGEAIKEMNAKERFGELLIILDTCQAFSMFNYVDLPNVYTMASSLTGQMAKSYGSNEELGISMTDHFSYFFSDIFRGKSYDSIKKMNLKHIIDSLPSNLIMSDIGYKAKVSADKIKIAGYIGEELDRTYIPELSYTIEEKNEFKWNFGSRKAEEKSSFYTVSRFNSSVFAATTVLIVFQAIIFLINYL</sequence>
<comment type="similarity">
    <text evidence="2">Belongs to the peptidase C13 family.</text>
</comment>
<dbReference type="AlphaFoldDB" id="A0AAU9IH57"/>
<dbReference type="InterPro" id="IPR001096">
    <property type="entry name" value="Peptidase_C13"/>
</dbReference>
<proteinExistence type="inferred from homology"/>
<dbReference type="GO" id="GO:0006506">
    <property type="term" value="P:GPI anchor biosynthetic process"/>
    <property type="evidence" value="ECO:0007669"/>
    <property type="project" value="UniProtKB-KW"/>
</dbReference>
<dbReference type="PANTHER" id="PTHR48067:SF1">
    <property type="entry name" value="GPI-ANCHOR TRANSAMIDASE"/>
    <property type="match status" value="1"/>
</dbReference>
<keyword evidence="5" id="KW-0472">Membrane</keyword>
<accession>A0AAU9IH57</accession>
<keyword evidence="8" id="KW-1185">Reference proteome</keyword>
<dbReference type="GO" id="GO:0006508">
    <property type="term" value="P:proteolysis"/>
    <property type="evidence" value="ECO:0007669"/>
    <property type="project" value="InterPro"/>
</dbReference>
<evidence type="ECO:0000256" key="5">
    <source>
        <dbReference type="SAM" id="Phobius"/>
    </source>
</evidence>
<keyword evidence="5" id="KW-0812">Transmembrane</keyword>